<dbReference type="AlphaFoldDB" id="A0A8S4BMS3"/>
<proteinExistence type="inferred from homology"/>
<dbReference type="Pfam" id="PF22914">
    <property type="entry name" value="Fibulin_C"/>
    <property type="match status" value="1"/>
</dbReference>
<keyword evidence="3" id="KW-0964">Secreted</keyword>
<dbReference type="PROSITE" id="PS00010">
    <property type="entry name" value="ASX_HYDROXYL"/>
    <property type="match status" value="2"/>
</dbReference>
<evidence type="ECO:0000256" key="5">
    <source>
        <dbReference type="ARBA" id="ARBA00022536"/>
    </source>
</evidence>
<evidence type="ECO:0000313" key="11">
    <source>
        <dbReference type="EMBL" id="CAG5984530.1"/>
    </source>
</evidence>
<keyword evidence="8" id="KW-1015">Disulfide bond</keyword>
<dbReference type="GO" id="GO:0005509">
    <property type="term" value="F:calcium ion binding"/>
    <property type="evidence" value="ECO:0007669"/>
    <property type="project" value="InterPro"/>
</dbReference>
<dbReference type="InterPro" id="IPR001881">
    <property type="entry name" value="EGF-like_Ca-bd_dom"/>
</dbReference>
<dbReference type="Gene3D" id="2.10.25.10">
    <property type="entry name" value="Laminin"/>
    <property type="match status" value="3"/>
</dbReference>
<dbReference type="InterPro" id="IPR000742">
    <property type="entry name" value="EGF"/>
</dbReference>
<dbReference type="CDD" id="cd00054">
    <property type="entry name" value="EGF_CA"/>
    <property type="match status" value="2"/>
</dbReference>
<dbReference type="InterPro" id="IPR050751">
    <property type="entry name" value="ECM_structural_protein"/>
</dbReference>
<dbReference type="SUPFAM" id="SSF57184">
    <property type="entry name" value="Growth factor receptor domain"/>
    <property type="match status" value="1"/>
</dbReference>
<sequence>MAAYENECENNICSQECANIHGSYQCYCRQGYFLKEDGHTCEDIDECSQSIGNLCTFKCINVPGSYQCACPPQGYVMSANGRTCRDVDECTAGVHNCSVGETCYNLQGGFRCLSFDCPHHYERVSDTRCERFSCPPNSLDCQSSPVRITYHQLSYQTNIITPAQIFRIGPSPAYAGDHIVVSIRRGNQEGYFSTRKLSTFTGAVYLHRKVHEPRDFLLDVEMKLLRQGKMTSFLARIYVFITSSRM</sequence>
<dbReference type="InterPro" id="IPR055088">
    <property type="entry name" value="Fibulin_C"/>
</dbReference>
<dbReference type="PROSITE" id="PS01186">
    <property type="entry name" value="EGF_2"/>
    <property type="match status" value="1"/>
</dbReference>
<keyword evidence="6" id="KW-0677">Repeat</keyword>
<evidence type="ECO:0000256" key="4">
    <source>
        <dbReference type="ARBA" id="ARBA00022530"/>
    </source>
</evidence>
<evidence type="ECO:0000313" key="12">
    <source>
        <dbReference type="Proteomes" id="UP000677803"/>
    </source>
</evidence>
<comment type="similarity">
    <text evidence="2">Belongs to the fibulin family.</text>
</comment>
<name>A0A8S4BMS3_9TELE</name>
<evidence type="ECO:0000256" key="1">
    <source>
        <dbReference type="ARBA" id="ARBA00004498"/>
    </source>
</evidence>
<evidence type="ECO:0000256" key="8">
    <source>
        <dbReference type="ARBA" id="ARBA00023157"/>
    </source>
</evidence>
<dbReference type="InterPro" id="IPR000152">
    <property type="entry name" value="EGF-type_Asp/Asn_hydroxyl_site"/>
</dbReference>
<keyword evidence="12" id="KW-1185">Reference proteome</keyword>
<feature type="domain" description="EGF-like" evidence="10">
    <location>
        <begin position="26"/>
        <end position="41"/>
    </location>
</feature>
<dbReference type="Pfam" id="PF12662">
    <property type="entry name" value="cEGF"/>
    <property type="match status" value="2"/>
</dbReference>
<dbReference type="InterPro" id="IPR018097">
    <property type="entry name" value="EGF_Ca-bd_CS"/>
</dbReference>
<evidence type="ECO:0000259" key="10">
    <source>
        <dbReference type="PROSITE" id="PS01186"/>
    </source>
</evidence>
<gene>
    <name evidence="11" type="ORF">MMEN_LOCUS16778</name>
</gene>
<dbReference type="PANTHER" id="PTHR24034:SF158">
    <property type="entry name" value="FIBULIN 2"/>
    <property type="match status" value="1"/>
</dbReference>
<evidence type="ECO:0000256" key="3">
    <source>
        <dbReference type="ARBA" id="ARBA00022525"/>
    </source>
</evidence>
<organism evidence="11 12">
    <name type="scientific">Menidia menidia</name>
    <name type="common">Atlantic silverside</name>
    <dbReference type="NCBI Taxonomy" id="238744"/>
    <lineage>
        <taxon>Eukaryota</taxon>
        <taxon>Metazoa</taxon>
        <taxon>Chordata</taxon>
        <taxon>Craniata</taxon>
        <taxon>Vertebrata</taxon>
        <taxon>Euteleostomi</taxon>
        <taxon>Actinopterygii</taxon>
        <taxon>Neopterygii</taxon>
        <taxon>Teleostei</taxon>
        <taxon>Neoteleostei</taxon>
        <taxon>Acanthomorphata</taxon>
        <taxon>Ovalentaria</taxon>
        <taxon>Atherinomorphae</taxon>
        <taxon>Atheriniformes</taxon>
        <taxon>Atherinopsidae</taxon>
        <taxon>Menidiinae</taxon>
        <taxon>Menidia</taxon>
    </lineage>
</organism>
<evidence type="ECO:0000256" key="9">
    <source>
        <dbReference type="ARBA" id="ARBA00023180"/>
    </source>
</evidence>
<keyword evidence="5" id="KW-0245">EGF-like domain</keyword>
<evidence type="ECO:0000256" key="7">
    <source>
        <dbReference type="ARBA" id="ARBA00022837"/>
    </source>
</evidence>
<evidence type="ECO:0000256" key="2">
    <source>
        <dbReference type="ARBA" id="ARBA00006127"/>
    </source>
</evidence>
<dbReference type="SMART" id="SM00179">
    <property type="entry name" value="EGF_CA"/>
    <property type="match status" value="3"/>
</dbReference>
<dbReference type="FunFam" id="2.10.25.10:FF:000078">
    <property type="entry name" value="Fibulin-1"/>
    <property type="match status" value="2"/>
</dbReference>
<dbReference type="EMBL" id="CAJRST010033334">
    <property type="protein sequence ID" value="CAG5984530.1"/>
    <property type="molecule type" value="Genomic_DNA"/>
</dbReference>
<dbReference type="OrthoDB" id="4062651at2759"/>
<dbReference type="SMART" id="SM00181">
    <property type="entry name" value="EGF"/>
    <property type="match status" value="3"/>
</dbReference>
<comment type="caution">
    <text evidence="11">The sequence shown here is derived from an EMBL/GenBank/DDBJ whole genome shotgun (WGS) entry which is preliminary data.</text>
</comment>
<protein>
    <submittedName>
        <fullName evidence="11">(Atlantic silverside) hypothetical protein</fullName>
    </submittedName>
</protein>
<evidence type="ECO:0000256" key="6">
    <source>
        <dbReference type="ARBA" id="ARBA00022737"/>
    </source>
</evidence>
<dbReference type="PROSITE" id="PS01187">
    <property type="entry name" value="EGF_CA"/>
    <property type="match status" value="1"/>
</dbReference>
<keyword evidence="4" id="KW-0272">Extracellular matrix</keyword>
<accession>A0A8S4BMS3</accession>
<keyword evidence="7" id="KW-0106">Calcium</keyword>
<keyword evidence="9" id="KW-0325">Glycoprotein</keyword>
<dbReference type="InterPro" id="IPR026823">
    <property type="entry name" value="cEGF"/>
</dbReference>
<dbReference type="Proteomes" id="UP000677803">
    <property type="component" value="Unassembled WGS sequence"/>
</dbReference>
<reference evidence="11" key="1">
    <citation type="submission" date="2021-05" db="EMBL/GenBank/DDBJ databases">
        <authorList>
            <person name="Tigano A."/>
        </authorList>
    </citation>
    <scope>NUCLEOTIDE SEQUENCE</scope>
</reference>
<dbReference type="InterPro" id="IPR009030">
    <property type="entry name" value="Growth_fac_rcpt_cys_sf"/>
</dbReference>
<dbReference type="PANTHER" id="PTHR24034">
    <property type="entry name" value="EGF-LIKE DOMAIN-CONTAINING PROTEIN"/>
    <property type="match status" value="1"/>
</dbReference>
<comment type="subcellular location">
    <subcellularLocation>
        <location evidence="1">Secreted</location>
        <location evidence="1">Extracellular space</location>
        <location evidence="1">Extracellular matrix</location>
    </subcellularLocation>
</comment>